<accession>A0A5E8HIC7</accession>
<proteinExistence type="predicted"/>
<organism evidence="1 2">
    <name type="scientific">Leptospira yanagawae serovar Saopaulo str. Sao Paulo = ATCC 700523</name>
    <dbReference type="NCBI Taxonomy" id="1249483"/>
    <lineage>
        <taxon>Bacteria</taxon>
        <taxon>Pseudomonadati</taxon>
        <taxon>Spirochaetota</taxon>
        <taxon>Spirochaetia</taxon>
        <taxon>Leptospirales</taxon>
        <taxon>Leptospiraceae</taxon>
        <taxon>Leptospira</taxon>
    </lineage>
</organism>
<dbReference type="EMBL" id="AOGX02000005">
    <property type="protein sequence ID" value="EOQ90722.1"/>
    <property type="molecule type" value="Genomic_DNA"/>
</dbReference>
<dbReference type="STRING" id="1249483.LEP1GSC202_0433"/>
<evidence type="ECO:0000313" key="1">
    <source>
        <dbReference type="EMBL" id="EOQ90722.1"/>
    </source>
</evidence>
<dbReference type="AlphaFoldDB" id="A0A5E8HIC7"/>
<dbReference type="Proteomes" id="UP000013996">
    <property type="component" value="Unassembled WGS sequence"/>
</dbReference>
<name>A0A5E8HIC7_9LEPT</name>
<protein>
    <submittedName>
        <fullName evidence="1">Uncharacterized protein</fullName>
    </submittedName>
</protein>
<comment type="caution">
    <text evidence="1">The sequence shown here is derived from an EMBL/GenBank/DDBJ whole genome shotgun (WGS) entry which is preliminary data.</text>
</comment>
<gene>
    <name evidence="1" type="ORF">LEP1GSC202_0433</name>
</gene>
<reference evidence="1 2" key="1">
    <citation type="submission" date="2013-04" db="EMBL/GenBank/DDBJ databases">
        <authorList>
            <person name="Harkins D.M."/>
            <person name="Durkin A.S."/>
            <person name="Brinkac L.M."/>
            <person name="Haft D.H."/>
            <person name="Selengut J.D."/>
            <person name="Sanka R."/>
            <person name="DePew J."/>
            <person name="Purushe J."/>
            <person name="Hartskeerl R.A."/>
            <person name="Ahmed A."/>
            <person name="van der Linden H."/>
            <person name="Goris M.G.A."/>
            <person name="Vinetz J.M."/>
            <person name="Sutton G.G."/>
            <person name="Nierman W.C."/>
            <person name="Fouts D.E."/>
        </authorList>
    </citation>
    <scope>NUCLEOTIDE SEQUENCE [LARGE SCALE GENOMIC DNA]</scope>
    <source>
        <strain evidence="1 2">Sao Paulo</strain>
    </source>
</reference>
<sequence length="133" mass="15724">MPMDFDADDLSIFLTWVETFQIQSGMNDNEEFAGRFFTRILNSFNENTPERNLIKKQNEFLIRGLYSGYDGIVPKNCTEKILTPLAKDLIEFGWSRKLNQVKLKFGELRFYIPEKIDILEQRIENAMFEWGQI</sequence>
<evidence type="ECO:0000313" key="2">
    <source>
        <dbReference type="Proteomes" id="UP000013996"/>
    </source>
</evidence>